<accession>A0A949PLA1</accession>
<name>A0A949PLA1_9HYPH</name>
<dbReference type="CDD" id="cd07262">
    <property type="entry name" value="VOC_like"/>
    <property type="match status" value="1"/>
</dbReference>
<gene>
    <name evidence="2" type="ORF">KUG47_00410</name>
</gene>
<proteinExistence type="predicted"/>
<evidence type="ECO:0000313" key="2">
    <source>
        <dbReference type="EMBL" id="MBV2141956.1"/>
    </source>
</evidence>
<dbReference type="AlphaFoldDB" id="A0A949PLA1"/>
<reference evidence="2 3" key="1">
    <citation type="submission" date="2021-06" db="EMBL/GenBank/DDBJ databases">
        <title>Falsochrobactrum tianjin sp.nov., a new petroleum-degrading bacteria isolated from oily soils.</title>
        <authorList>
            <person name="Chen G."/>
            <person name="Chen H."/>
            <person name="Tian J."/>
            <person name="Qing J."/>
            <person name="Zhong L."/>
            <person name="Ma W."/>
            <person name="Song Y."/>
            <person name="Cui X."/>
            <person name="Yan B."/>
        </authorList>
    </citation>
    <scope>NUCLEOTIDE SEQUENCE [LARGE SCALE GENOMIC DNA]</scope>
    <source>
        <strain evidence="2 3">TDYN1</strain>
    </source>
</reference>
<protein>
    <submittedName>
        <fullName evidence="2">VOC family protein</fullName>
    </submittedName>
</protein>
<keyword evidence="3" id="KW-1185">Reference proteome</keyword>
<organism evidence="2 3">
    <name type="scientific">Falsochrobactrum tianjinense</name>
    <dbReference type="NCBI Taxonomy" id="2706015"/>
    <lineage>
        <taxon>Bacteria</taxon>
        <taxon>Pseudomonadati</taxon>
        <taxon>Pseudomonadota</taxon>
        <taxon>Alphaproteobacteria</taxon>
        <taxon>Hyphomicrobiales</taxon>
        <taxon>Brucellaceae</taxon>
        <taxon>Falsochrobactrum</taxon>
    </lineage>
</organism>
<dbReference type="EMBL" id="JAHRVA010000001">
    <property type="protein sequence ID" value="MBV2141956.1"/>
    <property type="molecule type" value="Genomic_DNA"/>
</dbReference>
<evidence type="ECO:0000313" key="3">
    <source>
        <dbReference type="Proteomes" id="UP000752297"/>
    </source>
</evidence>
<sequence length="123" mass="13570">MLDHIGFNISTMTRSRAFYDAALAPLGIAQIMEFRGWVGYGRNGKPEFWIGKQKDARLEGVLHVAFSAGTRSEVNRFHEAALAAGGRDNGAPGLRPQYHPDYYAAFVIDPDGHNIEAVCHLPE</sequence>
<dbReference type="RefSeq" id="WP_217675985.1">
    <property type="nucleotide sequence ID" value="NZ_JAHRVA010000001.1"/>
</dbReference>
<dbReference type="PROSITE" id="PS51819">
    <property type="entry name" value="VOC"/>
    <property type="match status" value="1"/>
</dbReference>
<dbReference type="PANTHER" id="PTHR35006:SF2">
    <property type="entry name" value="GLYOXALASE FAMILY PROTEIN (AFU_ORTHOLOGUE AFUA_5G14830)"/>
    <property type="match status" value="1"/>
</dbReference>
<dbReference type="Proteomes" id="UP000752297">
    <property type="component" value="Unassembled WGS sequence"/>
</dbReference>
<dbReference type="PANTHER" id="PTHR35006">
    <property type="entry name" value="GLYOXALASE FAMILY PROTEIN (AFU_ORTHOLOGUE AFUA_5G14830)"/>
    <property type="match status" value="1"/>
</dbReference>
<comment type="caution">
    <text evidence="2">The sequence shown here is derived from an EMBL/GenBank/DDBJ whole genome shotgun (WGS) entry which is preliminary data.</text>
</comment>
<dbReference type="InterPro" id="IPR037523">
    <property type="entry name" value="VOC_core"/>
</dbReference>
<feature type="domain" description="VOC" evidence="1">
    <location>
        <begin position="1"/>
        <end position="120"/>
    </location>
</feature>
<evidence type="ECO:0000259" key="1">
    <source>
        <dbReference type="PROSITE" id="PS51819"/>
    </source>
</evidence>